<proteinExistence type="predicted"/>
<dbReference type="EMBL" id="LXQA010765086">
    <property type="protein sequence ID" value="MCI69899.1"/>
    <property type="molecule type" value="Genomic_DNA"/>
</dbReference>
<evidence type="ECO:0000313" key="2">
    <source>
        <dbReference type="EMBL" id="MCI69899.1"/>
    </source>
</evidence>
<evidence type="ECO:0000313" key="3">
    <source>
        <dbReference type="Proteomes" id="UP000265520"/>
    </source>
</evidence>
<feature type="non-terminal residue" evidence="2">
    <location>
        <position position="60"/>
    </location>
</feature>
<name>A0A392U8R6_9FABA</name>
<feature type="region of interest" description="Disordered" evidence="1">
    <location>
        <begin position="1"/>
        <end position="39"/>
    </location>
</feature>
<accession>A0A392U8R6</accession>
<protein>
    <submittedName>
        <fullName evidence="2">Uncharacterized protein</fullName>
    </submittedName>
</protein>
<organism evidence="2 3">
    <name type="scientific">Trifolium medium</name>
    <dbReference type="NCBI Taxonomy" id="97028"/>
    <lineage>
        <taxon>Eukaryota</taxon>
        <taxon>Viridiplantae</taxon>
        <taxon>Streptophyta</taxon>
        <taxon>Embryophyta</taxon>
        <taxon>Tracheophyta</taxon>
        <taxon>Spermatophyta</taxon>
        <taxon>Magnoliopsida</taxon>
        <taxon>eudicotyledons</taxon>
        <taxon>Gunneridae</taxon>
        <taxon>Pentapetalae</taxon>
        <taxon>rosids</taxon>
        <taxon>fabids</taxon>
        <taxon>Fabales</taxon>
        <taxon>Fabaceae</taxon>
        <taxon>Papilionoideae</taxon>
        <taxon>50 kb inversion clade</taxon>
        <taxon>NPAAA clade</taxon>
        <taxon>Hologalegina</taxon>
        <taxon>IRL clade</taxon>
        <taxon>Trifolieae</taxon>
        <taxon>Trifolium</taxon>
    </lineage>
</organism>
<keyword evidence="3" id="KW-1185">Reference proteome</keyword>
<comment type="caution">
    <text evidence="2">The sequence shown here is derived from an EMBL/GenBank/DDBJ whole genome shotgun (WGS) entry which is preliminary data.</text>
</comment>
<reference evidence="2 3" key="1">
    <citation type="journal article" date="2018" name="Front. Plant Sci.">
        <title>Red Clover (Trifolium pratense) and Zigzag Clover (T. medium) - A Picture of Genomic Similarities and Differences.</title>
        <authorList>
            <person name="Dluhosova J."/>
            <person name="Istvanek J."/>
            <person name="Nedelnik J."/>
            <person name="Repkova J."/>
        </authorList>
    </citation>
    <scope>NUCLEOTIDE SEQUENCE [LARGE SCALE GENOMIC DNA]</scope>
    <source>
        <strain evidence="3">cv. 10/8</strain>
        <tissue evidence="2">Leaf</tissue>
    </source>
</reference>
<dbReference type="Proteomes" id="UP000265520">
    <property type="component" value="Unassembled WGS sequence"/>
</dbReference>
<evidence type="ECO:0000256" key="1">
    <source>
        <dbReference type="SAM" id="MobiDB-lite"/>
    </source>
</evidence>
<dbReference type="AlphaFoldDB" id="A0A392U8R6"/>
<sequence length="60" mass="6711">MSSRLTQPKPFEASSSKKSTTPKCPVQRLDTSDSDDFDPGWAEFLKTYKPEEEESLGVNS</sequence>